<proteinExistence type="inferred from homology"/>
<evidence type="ECO:0000313" key="12">
    <source>
        <dbReference type="EMBL" id="CAK8698431.1"/>
    </source>
</evidence>
<dbReference type="Pfam" id="PF00383">
    <property type="entry name" value="dCMP_cyt_deam_1"/>
    <property type="match status" value="1"/>
</dbReference>
<feature type="domain" description="CMP/dCMP-type deaminase" evidence="11">
    <location>
        <begin position="6"/>
        <end position="132"/>
    </location>
</feature>
<dbReference type="PROSITE" id="PS51747">
    <property type="entry name" value="CYT_DCMP_DEAMINASES_2"/>
    <property type="match status" value="1"/>
</dbReference>
<evidence type="ECO:0000256" key="9">
    <source>
        <dbReference type="ARBA" id="ARBA00049558"/>
    </source>
</evidence>
<reference evidence="12 13" key="1">
    <citation type="submission" date="2024-02" db="EMBL/GenBank/DDBJ databases">
        <authorList>
            <person name="Daric V."/>
            <person name="Darras S."/>
        </authorList>
    </citation>
    <scope>NUCLEOTIDE SEQUENCE [LARGE SCALE GENOMIC DNA]</scope>
</reference>
<keyword evidence="5 10" id="KW-0479">Metal-binding</keyword>
<dbReference type="Proteomes" id="UP001642483">
    <property type="component" value="Unassembled WGS sequence"/>
</dbReference>
<evidence type="ECO:0000256" key="2">
    <source>
        <dbReference type="ARBA" id="ARBA00003949"/>
    </source>
</evidence>
<accession>A0ABP0H599</accession>
<comment type="catalytic activity">
    <reaction evidence="10">
        <text>2'-deoxycytidine + H2O + H(+) = 2'-deoxyuridine + NH4(+)</text>
        <dbReference type="Rhea" id="RHEA:13433"/>
        <dbReference type="ChEBI" id="CHEBI:15377"/>
        <dbReference type="ChEBI" id="CHEBI:15378"/>
        <dbReference type="ChEBI" id="CHEBI:15698"/>
        <dbReference type="ChEBI" id="CHEBI:16450"/>
        <dbReference type="ChEBI" id="CHEBI:28938"/>
        <dbReference type="EC" id="3.5.4.5"/>
    </reaction>
</comment>
<name>A0ABP0H599_CLALP</name>
<keyword evidence="13" id="KW-1185">Reference proteome</keyword>
<comment type="similarity">
    <text evidence="3 10">Belongs to the cytidine and deoxycytidylate deaminase family.</text>
</comment>
<comment type="catalytic activity">
    <reaction evidence="9 10">
        <text>cytidine + H2O + H(+) = uridine + NH4(+)</text>
        <dbReference type="Rhea" id="RHEA:16069"/>
        <dbReference type="ChEBI" id="CHEBI:15377"/>
        <dbReference type="ChEBI" id="CHEBI:15378"/>
        <dbReference type="ChEBI" id="CHEBI:16704"/>
        <dbReference type="ChEBI" id="CHEBI:17562"/>
        <dbReference type="ChEBI" id="CHEBI:28938"/>
        <dbReference type="EC" id="3.5.4.5"/>
    </reaction>
</comment>
<protein>
    <recommendedName>
        <fullName evidence="4 10">Cytidine deaminase</fullName>
        <ecNumber evidence="4 10">3.5.4.5</ecNumber>
    </recommendedName>
    <alternativeName>
        <fullName evidence="8 10">Cytidine aminohydrolase</fullName>
    </alternativeName>
</protein>
<dbReference type="InterPro" id="IPR002125">
    <property type="entry name" value="CMP_dCMP_dom"/>
</dbReference>
<dbReference type="NCBIfam" id="TIGR01354">
    <property type="entry name" value="cyt_deam_tetra"/>
    <property type="match status" value="1"/>
</dbReference>
<dbReference type="InterPro" id="IPR016192">
    <property type="entry name" value="APOBEC/CMP_deaminase_Zn-bd"/>
</dbReference>
<evidence type="ECO:0000256" key="4">
    <source>
        <dbReference type="ARBA" id="ARBA00012783"/>
    </source>
</evidence>
<dbReference type="PANTHER" id="PTHR11644">
    <property type="entry name" value="CYTIDINE DEAMINASE"/>
    <property type="match status" value="1"/>
</dbReference>
<dbReference type="NCBIfam" id="NF004064">
    <property type="entry name" value="PRK05578.1"/>
    <property type="match status" value="1"/>
</dbReference>
<evidence type="ECO:0000256" key="6">
    <source>
        <dbReference type="ARBA" id="ARBA00022801"/>
    </source>
</evidence>
<evidence type="ECO:0000256" key="3">
    <source>
        <dbReference type="ARBA" id="ARBA00006576"/>
    </source>
</evidence>
<keyword evidence="6 10" id="KW-0378">Hydrolase</keyword>
<comment type="caution">
    <text evidence="12">The sequence shown here is derived from an EMBL/GenBank/DDBJ whole genome shotgun (WGS) entry which is preliminary data.</text>
</comment>
<dbReference type="PANTHER" id="PTHR11644:SF2">
    <property type="entry name" value="CYTIDINE DEAMINASE"/>
    <property type="match status" value="1"/>
</dbReference>
<dbReference type="CDD" id="cd01283">
    <property type="entry name" value="cytidine_deaminase"/>
    <property type="match status" value="1"/>
</dbReference>
<dbReference type="InterPro" id="IPR050202">
    <property type="entry name" value="Cyt/Deoxycyt_deaminase"/>
</dbReference>
<dbReference type="PROSITE" id="PS00903">
    <property type="entry name" value="CYT_DCMP_DEAMINASES_1"/>
    <property type="match status" value="1"/>
</dbReference>
<comment type="cofactor">
    <cofactor evidence="1 10">
        <name>Zn(2+)</name>
        <dbReference type="ChEBI" id="CHEBI:29105"/>
    </cofactor>
</comment>
<organism evidence="12 13">
    <name type="scientific">Clavelina lepadiformis</name>
    <name type="common">Light-bulb sea squirt</name>
    <name type="synonym">Ascidia lepadiformis</name>
    <dbReference type="NCBI Taxonomy" id="159417"/>
    <lineage>
        <taxon>Eukaryota</taxon>
        <taxon>Metazoa</taxon>
        <taxon>Chordata</taxon>
        <taxon>Tunicata</taxon>
        <taxon>Ascidiacea</taxon>
        <taxon>Aplousobranchia</taxon>
        <taxon>Clavelinidae</taxon>
        <taxon>Clavelina</taxon>
    </lineage>
</organism>
<sequence length="135" mass="14743">MVLEFTNIEELVRIASQAKENAYCPYSNFRVGAALVTESGEIYTGCNVENACYPVGNCAERTAIVKAVSEGHRSFKAIAVITDKAAKIMPCGLCRQSLIEFSKDLVVYIASVDLTFRVTTLSELLPHGFTAEDLN</sequence>
<dbReference type="InterPro" id="IPR006262">
    <property type="entry name" value="Cyt_deam_tetra"/>
</dbReference>
<dbReference type="EMBL" id="CAWYQH010000174">
    <property type="protein sequence ID" value="CAK8698431.1"/>
    <property type="molecule type" value="Genomic_DNA"/>
</dbReference>
<dbReference type="SUPFAM" id="SSF53927">
    <property type="entry name" value="Cytidine deaminase-like"/>
    <property type="match status" value="1"/>
</dbReference>
<evidence type="ECO:0000256" key="5">
    <source>
        <dbReference type="ARBA" id="ARBA00022723"/>
    </source>
</evidence>
<evidence type="ECO:0000256" key="1">
    <source>
        <dbReference type="ARBA" id="ARBA00001947"/>
    </source>
</evidence>
<dbReference type="Gene3D" id="3.40.140.10">
    <property type="entry name" value="Cytidine Deaminase, domain 2"/>
    <property type="match status" value="1"/>
</dbReference>
<dbReference type="InterPro" id="IPR016193">
    <property type="entry name" value="Cytidine_deaminase-like"/>
</dbReference>
<gene>
    <name evidence="12" type="ORF">CVLEPA_LOCUS31874</name>
</gene>
<evidence type="ECO:0000259" key="11">
    <source>
        <dbReference type="PROSITE" id="PS51747"/>
    </source>
</evidence>
<comment type="function">
    <text evidence="2 10">This enzyme scavenges exogenous and endogenous cytidine and 2'-deoxycytidine for UMP synthesis.</text>
</comment>
<evidence type="ECO:0000313" key="13">
    <source>
        <dbReference type="Proteomes" id="UP001642483"/>
    </source>
</evidence>
<evidence type="ECO:0000256" key="8">
    <source>
        <dbReference type="ARBA" id="ARBA00032005"/>
    </source>
</evidence>
<evidence type="ECO:0000256" key="7">
    <source>
        <dbReference type="ARBA" id="ARBA00022833"/>
    </source>
</evidence>
<evidence type="ECO:0000256" key="10">
    <source>
        <dbReference type="RuleBase" id="RU364006"/>
    </source>
</evidence>
<dbReference type="EC" id="3.5.4.5" evidence="4 10"/>
<keyword evidence="7 10" id="KW-0862">Zinc</keyword>